<dbReference type="Proteomes" id="UP001279734">
    <property type="component" value="Unassembled WGS sequence"/>
</dbReference>
<name>A0AAD3Y6K7_NEPGR</name>
<reference evidence="1" key="1">
    <citation type="submission" date="2023-05" db="EMBL/GenBank/DDBJ databases">
        <title>Nepenthes gracilis genome sequencing.</title>
        <authorList>
            <person name="Fukushima K."/>
        </authorList>
    </citation>
    <scope>NUCLEOTIDE SEQUENCE</scope>
    <source>
        <strain evidence="1">SING2019-196</strain>
    </source>
</reference>
<evidence type="ECO:0000313" key="1">
    <source>
        <dbReference type="EMBL" id="GMH29355.1"/>
    </source>
</evidence>
<comment type="caution">
    <text evidence="1">The sequence shown here is derived from an EMBL/GenBank/DDBJ whole genome shotgun (WGS) entry which is preliminary data.</text>
</comment>
<keyword evidence="2" id="KW-1185">Reference proteome</keyword>
<sequence length="200" mass="21915">MRTLASTRAFTFIHSWAESDSRLDLPSSLSSRAPLSPLKPSPIENEENKSRGGIYLRKPLEAAAAAPPAAVLSLATARAPHRAGWRAASHGRLRRPRSSLAQRLRSRKAVAWLQQISDPSTLGSVTSWIRVVQLAKERVGFPVTKPCTNLLSHRLEVILSKPAMNHSTPPCTYLELVTDINNQLDLPSVGLGEEENIVCE</sequence>
<evidence type="ECO:0000313" key="2">
    <source>
        <dbReference type="Proteomes" id="UP001279734"/>
    </source>
</evidence>
<organism evidence="1 2">
    <name type="scientific">Nepenthes gracilis</name>
    <name type="common">Slender pitcher plant</name>
    <dbReference type="NCBI Taxonomy" id="150966"/>
    <lineage>
        <taxon>Eukaryota</taxon>
        <taxon>Viridiplantae</taxon>
        <taxon>Streptophyta</taxon>
        <taxon>Embryophyta</taxon>
        <taxon>Tracheophyta</taxon>
        <taxon>Spermatophyta</taxon>
        <taxon>Magnoliopsida</taxon>
        <taxon>eudicotyledons</taxon>
        <taxon>Gunneridae</taxon>
        <taxon>Pentapetalae</taxon>
        <taxon>Caryophyllales</taxon>
        <taxon>Nepenthaceae</taxon>
        <taxon>Nepenthes</taxon>
    </lineage>
</organism>
<proteinExistence type="predicted"/>
<dbReference type="EMBL" id="BSYO01000036">
    <property type="protein sequence ID" value="GMH29355.1"/>
    <property type="molecule type" value="Genomic_DNA"/>
</dbReference>
<dbReference type="AlphaFoldDB" id="A0AAD3Y6K7"/>
<accession>A0AAD3Y6K7</accession>
<protein>
    <submittedName>
        <fullName evidence="1">Uncharacterized protein</fullName>
    </submittedName>
</protein>
<gene>
    <name evidence="1" type="ORF">Nepgr_031198</name>
</gene>